<name>A0A8C0FN82_BUBBB</name>
<reference evidence="1" key="2">
    <citation type="submission" date="2025-09" db="UniProtKB">
        <authorList>
            <consortium name="Ensembl"/>
        </authorList>
    </citation>
    <scope>IDENTIFICATION</scope>
</reference>
<proteinExistence type="predicted"/>
<keyword evidence="2" id="KW-1185">Reference proteome</keyword>
<sequence>MVTDKVAYIGTSNWSEDYFINTAGVGLIIKQNSTNQKKTTVQEQLKNLFERDWNSKYAVNLEDVQGQKDCNWRGR</sequence>
<evidence type="ECO:0008006" key="3">
    <source>
        <dbReference type="Google" id="ProtNLM"/>
    </source>
</evidence>
<dbReference type="AlphaFoldDB" id="A0A8C0FN82"/>
<dbReference type="Gene3D" id="3.30.870.10">
    <property type="entry name" value="Endonuclease Chain A"/>
    <property type="match status" value="1"/>
</dbReference>
<dbReference type="GO" id="GO:0002244">
    <property type="term" value="P:hematopoietic progenitor cell differentiation"/>
    <property type="evidence" value="ECO:0007669"/>
    <property type="project" value="TreeGrafter"/>
</dbReference>
<organism evidence="1 2">
    <name type="scientific">Bubo bubo</name>
    <name type="common">Eurasian eagle-owl</name>
    <name type="synonym">Strix bubo</name>
    <dbReference type="NCBI Taxonomy" id="30461"/>
    <lineage>
        <taxon>Eukaryota</taxon>
        <taxon>Metazoa</taxon>
        <taxon>Chordata</taxon>
        <taxon>Craniata</taxon>
        <taxon>Vertebrata</taxon>
        <taxon>Euteleostomi</taxon>
        <taxon>Archelosauria</taxon>
        <taxon>Archosauria</taxon>
        <taxon>Dinosauria</taxon>
        <taxon>Saurischia</taxon>
        <taxon>Theropoda</taxon>
        <taxon>Coelurosauria</taxon>
        <taxon>Aves</taxon>
        <taxon>Neognathae</taxon>
        <taxon>Neoaves</taxon>
        <taxon>Telluraves</taxon>
        <taxon>Strigiformes</taxon>
        <taxon>Strigidae</taxon>
        <taxon>Bubo</taxon>
    </lineage>
</organism>
<evidence type="ECO:0000313" key="2">
    <source>
        <dbReference type="Proteomes" id="UP000694567"/>
    </source>
</evidence>
<dbReference type="PANTHER" id="PTHR10185:SF8">
    <property type="entry name" value="5'-3' EXONUCLEASE PLD4"/>
    <property type="match status" value="1"/>
</dbReference>
<dbReference type="GO" id="GO:0045335">
    <property type="term" value="C:phagocytic vesicle"/>
    <property type="evidence" value="ECO:0007669"/>
    <property type="project" value="TreeGrafter"/>
</dbReference>
<dbReference type="SUPFAM" id="SSF56024">
    <property type="entry name" value="Phospholipase D/nuclease"/>
    <property type="match status" value="1"/>
</dbReference>
<dbReference type="GO" id="GO:0005783">
    <property type="term" value="C:endoplasmic reticulum"/>
    <property type="evidence" value="ECO:0007669"/>
    <property type="project" value="TreeGrafter"/>
</dbReference>
<accession>A0A8C0FN82</accession>
<protein>
    <recommendedName>
        <fullName evidence="3">Phospholipase D4</fullName>
    </recommendedName>
</protein>
<dbReference type="PANTHER" id="PTHR10185">
    <property type="entry name" value="PHOSPHOLIPASE D - RELATED"/>
    <property type="match status" value="1"/>
</dbReference>
<dbReference type="GO" id="GO:0005634">
    <property type="term" value="C:nucleus"/>
    <property type="evidence" value="ECO:0007669"/>
    <property type="project" value="TreeGrafter"/>
</dbReference>
<evidence type="ECO:0000313" key="1">
    <source>
        <dbReference type="Ensembl" id="ENSBOBP00000021904.1"/>
    </source>
</evidence>
<dbReference type="Proteomes" id="UP000694567">
    <property type="component" value="Unplaced"/>
</dbReference>
<dbReference type="InterPro" id="IPR050874">
    <property type="entry name" value="Diverse_PLD-related"/>
</dbReference>
<dbReference type="Ensembl" id="ENSBOBT00000022397.1">
    <property type="protein sequence ID" value="ENSBOBP00000021904.1"/>
    <property type="gene ID" value="ENSBOBG00000013248.1"/>
</dbReference>
<reference evidence="1" key="1">
    <citation type="submission" date="2025-08" db="UniProtKB">
        <authorList>
            <consortium name="Ensembl"/>
        </authorList>
    </citation>
    <scope>IDENTIFICATION</scope>
</reference>
<dbReference type="GO" id="GO:0032588">
    <property type="term" value="C:trans-Golgi network membrane"/>
    <property type="evidence" value="ECO:0007669"/>
    <property type="project" value="TreeGrafter"/>
</dbReference>
<dbReference type="GO" id="GO:0006909">
    <property type="term" value="P:phagocytosis"/>
    <property type="evidence" value="ECO:0007669"/>
    <property type="project" value="TreeGrafter"/>
</dbReference>